<dbReference type="Pfam" id="PF09533">
    <property type="entry name" value="DUF2380"/>
    <property type="match status" value="1"/>
</dbReference>
<organism evidence="2 3">
    <name type="scientific">Archangium minus</name>
    <dbReference type="NCBI Taxonomy" id="83450"/>
    <lineage>
        <taxon>Bacteria</taxon>
        <taxon>Pseudomonadati</taxon>
        <taxon>Myxococcota</taxon>
        <taxon>Myxococcia</taxon>
        <taxon>Myxococcales</taxon>
        <taxon>Cystobacterineae</taxon>
        <taxon>Archangiaceae</taxon>
        <taxon>Archangium</taxon>
    </lineage>
</organism>
<dbReference type="Proteomes" id="UP001611383">
    <property type="component" value="Chromosome"/>
</dbReference>
<name>A0ABY9WNY9_9BACT</name>
<feature type="compositionally biased region" description="Low complexity" evidence="1">
    <location>
        <begin position="55"/>
        <end position="73"/>
    </location>
</feature>
<feature type="compositionally biased region" description="Pro residues" evidence="1">
    <location>
        <begin position="74"/>
        <end position="83"/>
    </location>
</feature>
<evidence type="ECO:0000256" key="1">
    <source>
        <dbReference type="SAM" id="MobiDB-lite"/>
    </source>
</evidence>
<evidence type="ECO:0000313" key="2">
    <source>
        <dbReference type="EMBL" id="WNG43447.1"/>
    </source>
</evidence>
<feature type="compositionally biased region" description="Low complexity" evidence="1">
    <location>
        <begin position="13"/>
        <end position="28"/>
    </location>
</feature>
<dbReference type="NCBIfam" id="TIGR02269">
    <property type="entry name" value="TIGR02269 family lipoprotein"/>
    <property type="match status" value="1"/>
</dbReference>
<proteinExistence type="predicted"/>
<keyword evidence="2" id="KW-0449">Lipoprotein</keyword>
<feature type="region of interest" description="Disordered" evidence="1">
    <location>
        <begin position="1"/>
        <end position="86"/>
    </location>
</feature>
<protein>
    <submittedName>
        <fullName evidence="2">TIGR02269 family lipoprotein</fullName>
    </submittedName>
</protein>
<sequence>MPSGRFRSPRPRSPGSSSASWRCSRRSPAWNRIRRCGWRSSRPGGRYTRRLDSPTSASATCGSSRSAGASCRRGPPPRAPCPARPCTEASLSRSARPSSLHGLSLLPSIRWLALLCVLMAACATSAPGVREDDETPDAVSSWEEARADPSCVVPLCDEARCALWRCRDLVEVDDAPAPAVVLTRGPMPQAMRPPLVGSPSRWWGRTLATPTYEEPVFEIPWHNWKSREQGTLQPRHPLACMLPPEPLEKHHIFPQARDLAEWFDTKGINIHAFTISLPRSFHRRLHSGGPKGGQWNEAWRQFQEQNQGASTKEIWKFAFELMFLFKVNGSFVPYCQD</sequence>
<reference evidence="2 3" key="1">
    <citation type="submission" date="2019-08" db="EMBL/GenBank/DDBJ databases">
        <title>Archangium and Cystobacter genomes.</title>
        <authorList>
            <person name="Chen I.-C.K."/>
            <person name="Wielgoss S."/>
        </authorList>
    </citation>
    <scope>NUCLEOTIDE SEQUENCE [LARGE SCALE GENOMIC DNA]</scope>
    <source>
        <strain evidence="2 3">Cbm 6</strain>
    </source>
</reference>
<dbReference type="InterPro" id="IPR011755">
    <property type="entry name" value="CHP02269_MYXXA"/>
</dbReference>
<dbReference type="EMBL" id="CP043494">
    <property type="protein sequence ID" value="WNG43447.1"/>
    <property type="molecule type" value="Genomic_DNA"/>
</dbReference>
<evidence type="ECO:0000313" key="3">
    <source>
        <dbReference type="Proteomes" id="UP001611383"/>
    </source>
</evidence>
<gene>
    <name evidence="2" type="ORF">F0U60_04545</name>
</gene>
<keyword evidence="3" id="KW-1185">Reference proteome</keyword>
<accession>A0ABY9WNY9</accession>